<dbReference type="KEGG" id="egt:105976103"/>
<keyword evidence="3 6" id="KW-1133">Transmembrane helix</keyword>
<dbReference type="GO" id="GO:0016020">
    <property type="term" value="C:membrane"/>
    <property type="evidence" value="ECO:0007669"/>
    <property type="project" value="UniProtKB-SubCell"/>
</dbReference>
<proteinExistence type="predicted"/>
<feature type="domain" description="Late embryogenesis abundant protein LEA-2 subgroup" evidence="7">
    <location>
        <begin position="104"/>
        <end position="199"/>
    </location>
</feature>
<dbReference type="OMA" id="RVSCEVY"/>
<dbReference type="AlphaFoldDB" id="A0A022Q2W3"/>
<evidence type="ECO:0000256" key="3">
    <source>
        <dbReference type="ARBA" id="ARBA00022989"/>
    </source>
</evidence>
<dbReference type="InterPro" id="IPR004864">
    <property type="entry name" value="LEA_2"/>
</dbReference>
<evidence type="ECO:0000256" key="1">
    <source>
        <dbReference type="ARBA" id="ARBA00004167"/>
    </source>
</evidence>
<dbReference type="PANTHER" id="PTHR31234:SF4">
    <property type="entry name" value="EXPRESSED PROTEIN"/>
    <property type="match status" value="1"/>
</dbReference>
<dbReference type="InterPro" id="IPR044839">
    <property type="entry name" value="NDR1-like"/>
</dbReference>
<dbReference type="STRING" id="4155.A0A022Q2W3"/>
<name>A0A022Q2W3_ERYGU</name>
<dbReference type="PANTHER" id="PTHR31234">
    <property type="entry name" value="LATE EMBRYOGENESIS ABUNDANT (LEA) HYDROXYPROLINE-RICH GLYCOPROTEIN FAMILY"/>
    <property type="match status" value="1"/>
</dbReference>
<evidence type="ECO:0000256" key="2">
    <source>
        <dbReference type="ARBA" id="ARBA00022692"/>
    </source>
</evidence>
<sequence>MTVAKHSDKSPLLPDQHQHTQPPPPPAQYVIVLPHYPPPHHHFLFRKSCQRCLFCLATLLIFLIAAGYLLWPAKPQLSIIRLRLDRLQFHTIPKMSVDVTMDLTVKVRNEDFYAMYYDSLLVAIGYRGKRLGYVTADGGRIGARGSSYVNATLQLDRVEIMSDVVSLIEDLAKGAVTFDAESEISGKLEVFYFFNLPLKTEIECEVVVSSRNQTISHQSCYPEVSEVS</sequence>
<comment type="subcellular location">
    <subcellularLocation>
        <location evidence="1">Membrane</location>
        <topology evidence="1">Single-pass membrane protein</topology>
    </subcellularLocation>
</comment>
<dbReference type="SUPFAM" id="SSF117070">
    <property type="entry name" value="LEA14-like"/>
    <property type="match status" value="1"/>
</dbReference>
<evidence type="ECO:0000259" key="7">
    <source>
        <dbReference type="Pfam" id="PF03168"/>
    </source>
</evidence>
<evidence type="ECO:0000313" key="9">
    <source>
        <dbReference type="Proteomes" id="UP000030748"/>
    </source>
</evidence>
<evidence type="ECO:0000256" key="5">
    <source>
        <dbReference type="SAM" id="MobiDB-lite"/>
    </source>
</evidence>
<keyword evidence="2 6" id="KW-0812">Transmembrane</keyword>
<feature type="region of interest" description="Disordered" evidence="5">
    <location>
        <begin position="1"/>
        <end position="24"/>
    </location>
</feature>
<reference evidence="8 9" key="1">
    <citation type="journal article" date="2013" name="Proc. Natl. Acad. Sci. U.S.A.">
        <title>Fine-scale variation in meiotic recombination in Mimulus inferred from population shotgun sequencing.</title>
        <authorList>
            <person name="Hellsten U."/>
            <person name="Wright K.M."/>
            <person name="Jenkins J."/>
            <person name="Shu S."/>
            <person name="Yuan Y."/>
            <person name="Wessler S.R."/>
            <person name="Schmutz J."/>
            <person name="Willis J.H."/>
            <person name="Rokhsar D.S."/>
        </authorList>
    </citation>
    <scope>NUCLEOTIDE SEQUENCE [LARGE SCALE GENOMIC DNA]</scope>
    <source>
        <strain evidence="9">cv. DUN x IM62</strain>
    </source>
</reference>
<protein>
    <recommendedName>
        <fullName evidence="7">Late embryogenesis abundant protein LEA-2 subgroup domain-containing protein</fullName>
    </recommendedName>
</protein>
<keyword evidence="4 6" id="KW-0472">Membrane</keyword>
<gene>
    <name evidence="8" type="ORF">MIMGU_mgv1a013195mg</name>
</gene>
<organism evidence="8 9">
    <name type="scientific">Erythranthe guttata</name>
    <name type="common">Yellow monkey flower</name>
    <name type="synonym">Mimulus guttatus</name>
    <dbReference type="NCBI Taxonomy" id="4155"/>
    <lineage>
        <taxon>Eukaryota</taxon>
        <taxon>Viridiplantae</taxon>
        <taxon>Streptophyta</taxon>
        <taxon>Embryophyta</taxon>
        <taxon>Tracheophyta</taxon>
        <taxon>Spermatophyta</taxon>
        <taxon>Magnoliopsida</taxon>
        <taxon>eudicotyledons</taxon>
        <taxon>Gunneridae</taxon>
        <taxon>Pentapetalae</taxon>
        <taxon>asterids</taxon>
        <taxon>lamiids</taxon>
        <taxon>Lamiales</taxon>
        <taxon>Phrymaceae</taxon>
        <taxon>Erythranthe</taxon>
    </lineage>
</organism>
<dbReference type="Pfam" id="PF03168">
    <property type="entry name" value="LEA_2"/>
    <property type="match status" value="1"/>
</dbReference>
<dbReference type="GO" id="GO:0098542">
    <property type="term" value="P:defense response to other organism"/>
    <property type="evidence" value="ECO:0007669"/>
    <property type="project" value="InterPro"/>
</dbReference>
<accession>A0A022Q2W3</accession>
<dbReference type="Proteomes" id="UP000030748">
    <property type="component" value="Unassembled WGS sequence"/>
</dbReference>
<dbReference type="PhylomeDB" id="A0A022Q2W3"/>
<dbReference type="eggNOG" id="ENOG502S0SZ">
    <property type="taxonomic scope" value="Eukaryota"/>
</dbReference>
<dbReference type="EMBL" id="KI632223">
    <property type="protein sequence ID" value="EYU21543.1"/>
    <property type="molecule type" value="Genomic_DNA"/>
</dbReference>
<dbReference type="Gene3D" id="2.60.40.1820">
    <property type="match status" value="1"/>
</dbReference>
<evidence type="ECO:0000256" key="6">
    <source>
        <dbReference type="SAM" id="Phobius"/>
    </source>
</evidence>
<dbReference type="OrthoDB" id="1414122at2759"/>
<feature type="transmembrane region" description="Helical" evidence="6">
    <location>
        <begin position="52"/>
        <end position="71"/>
    </location>
</feature>
<evidence type="ECO:0000256" key="4">
    <source>
        <dbReference type="ARBA" id="ARBA00023136"/>
    </source>
</evidence>
<evidence type="ECO:0000313" key="8">
    <source>
        <dbReference type="EMBL" id="EYU21543.1"/>
    </source>
</evidence>
<keyword evidence="9" id="KW-1185">Reference proteome</keyword>